<dbReference type="Gene3D" id="3.90.226.10">
    <property type="entry name" value="2-enoyl-CoA Hydratase, Chain A, domain 1"/>
    <property type="match status" value="1"/>
</dbReference>
<comment type="similarity">
    <text evidence="1 2">Belongs to the enoyl-CoA hydratase/isomerase family.</text>
</comment>
<dbReference type="SUPFAM" id="SSF52096">
    <property type="entry name" value="ClpP/crotonase"/>
    <property type="match status" value="1"/>
</dbReference>
<reference evidence="3 4" key="1">
    <citation type="submission" date="2021-04" db="EMBL/GenBank/DDBJ databases">
        <authorList>
            <person name="Bliznina A."/>
        </authorList>
    </citation>
    <scope>NUCLEOTIDE SEQUENCE [LARGE SCALE GENOMIC DNA]</scope>
</reference>
<organism evidence="3 4">
    <name type="scientific">Oikopleura dioica</name>
    <name type="common">Tunicate</name>
    <dbReference type="NCBI Taxonomy" id="34765"/>
    <lineage>
        <taxon>Eukaryota</taxon>
        <taxon>Metazoa</taxon>
        <taxon>Chordata</taxon>
        <taxon>Tunicata</taxon>
        <taxon>Appendicularia</taxon>
        <taxon>Copelata</taxon>
        <taxon>Oikopleuridae</taxon>
        <taxon>Oikopleura</taxon>
    </lineage>
</organism>
<dbReference type="PROSITE" id="PS00166">
    <property type="entry name" value="ENOYL_COA_HYDRATASE"/>
    <property type="match status" value="1"/>
</dbReference>
<evidence type="ECO:0000256" key="1">
    <source>
        <dbReference type="ARBA" id="ARBA00005254"/>
    </source>
</evidence>
<evidence type="ECO:0000313" key="3">
    <source>
        <dbReference type="EMBL" id="CAG5083401.1"/>
    </source>
</evidence>
<dbReference type="InterPro" id="IPR018376">
    <property type="entry name" value="Enoyl-CoA_hyd/isom_CS"/>
</dbReference>
<name>A0ABN7RQ87_OIKDI</name>
<sequence>MLSRQVLNRVAISRLSSVKVDMMPHGVASLAFNAPPVNTLNKQLLSDIKTSVDQVVADGASAIVFSSAKPGVFSSGLDIFSMYGKTDDELREFWQHVQDMWLSVYMCPIPTIAAINGASPAGGCQIAMSCDYRIMAKHPKIVIGLNETALGIVAPTWFVDTMINTIGQRETEWALQLGHLYSGEHALKIGLVDELVEPDDMMERVIENLKLWLKVPPKARAITKQLLRQETANKLIRNKEQDIETFVKLVSQPSVQKDLGRYIEMMKAKSKK</sequence>
<dbReference type="CDD" id="cd06558">
    <property type="entry name" value="crotonase-like"/>
    <property type="match status" value="1"/>
</dbReference>
<dbReference type="PANTHER" id="PTHR11941:SF45">
    <property type="entry name" value="ENOYL-COA DELTA ISOMERASE 1, MITOCHONDRIAL"/>
    <property type="match status" value="1"/>
</dbReference>
<keyword evidence="4" id="KW-1185">Reference proteome</keyword>
<evidence type="ECO:0000256" key="2">
    <source>
        <dbReference type="RuleBase" id="RU003707"/>
    </source>
</evidence>
<gene>
    <name evidence="3" type="ORF">OKIOD_LOCUS1928</name>
</gene>
<proteinExistence type="inferred from homology"/>
<dbReference type="EMBL" id="OU015568">
    <property type="protein sequence ID" value="CAG5083401.1"/>
    <property type="molecule type" value="Genomic_DNA"/>
</dbReference>
<dbReference type="Proteomes" id="UP001158576">
    <property type="component" value="Chromosome PAR"/>
</dbReference>
<protein>
    <submittedName>
        <fullName evidence="3">Oidioi.mRNA.OKI2018_I69.PAR.g10370.t1.cds</fullName>
    </submittedName>
</protein>
<dbReference type="InterPro" id="IPR001753">
    <property type="entry name" value="Enoyl-CoA_hydra/iso"/>
</dbReference>
<dbReference type="PANTHER" id="PTHR11941">
    <property type="entry name" value="ENOYL-COA HYDRATASE-RELATED"/>
    <property type="match status" value="1"/>
</dbReference>
<dbReference type="Pfam" id="PF00378">
    <property type="entry name" value="ECH_1"/>
    <property type="match status" value="1"/>
</dbReference>
<evidence type="ECO:0000313" key="4">
    <source>
        <dbReference type="Proteomes" id="UP001158576"/>
    </source>
</evidence>
<dbReference type="InterPro" id="IPR029045">
    <property type="entry name" value="ClpP/crotonase-like_dom_sf"/>
</dbReference>
<accession>A0ABN7RQ87</accession>
<dbReference type="Gene3D" id="6.10.250.170">
    <property type="match status" value="1"/>
</dbReference>